<dbReference type="Pfam" id="PF17001">
    <property type="entry name" value="T3SS_basalb_I"/>
    <property type="match status" value="1"/>
</dbReference>
<gene>
    <name evidence="2" type="ORF">GCM10007877_04070</name>
</gene>
<proteinExistence type="predicted"/>
<protein>
    <recommendedName>
        <fullName evidence="4">EscI/YscI/HrpB family type III secretion system inner rod protein</fullName>
    </recommendedName>
</protein>
<organism evidence="2 3">
    <name type="scientific">Marinibactrum halimedae</name>
    <dbReference type="NCBI Taxonomy" id="1444977"/>
    <lineage>
        <taxon>Bacteria</taxon>
        <taxon>Pseudomonadati</taxon>
        <taxon>Pseudomonadota</taxon>
        <taxon>Gammaproteobacteria</taxon>
        <taxon>Cellvibrionales</taxon>
        <taxon>Cellvibrionaceae</taxon>
        <taxon>Marinibactrum</taxon>
    </lineage>
</organism>
<dbReference type="Proteomes" id="UP001156870">
    <property type="component" value="Unassembled WGS sequence"/>
</dbReference>
<dbReference type="AlphaFoldDB" id="A0AA37WKA0"/>
<evidence type="ECO:0008006" key="4">
    <source>
        <dbReference type="Google" id="ProtNLM"/>
    </source>
</evidence>
<dbReference type="InterPro" id="IPR012670">
    <property type="entry name" value="T3SS_YscI/HrpB"/>
</dbReference>
<evidence type="ECO:0000256" key="1">
    <source>
        <dbReference type="SAM" id="MobiDB-lite"/>
    </source>
</evidence>
<name>A0AA37WKA0_9GAMM</name>
<evidence type="ECO:0000313" key="3">
    <source>
        <dbReference type="Proteomes" id="UP001156870"/>
    </source>
</evidence>
<feature type="compositionally biased region" description="Polar residues" evidence="1">
    <location>
        <begin position="12"/>
        <end position="24"/>
    </location>
</feature>
<reference evidence="2 3" key="1">
    <citation type="journal article" date="2014" name="Int. J. Syst. Evol. Microbiol.">
        <title>Complete genome sequence of Corynebacterium casei LMG S-19264T (=DSM 44701T), isolated from a smear-ripened cheese.</title>
        <authorList>
            <consortium name="US DOE Joint Genome Institute (JGI-PGF)"/>
            <person name="Walter F."/>
            <person name="Albersmeier A."/>
            <person name="Kalinowski J."/>
            <person name="Ruckert C."/>
        </authorList>
    </citation>
    <scope>NUCLEOTIDE SEQUENCE [LARGE SCALE GENOMIC DNA]</scope>
    <source>
        <strain evidence="2 3">NBRC 110095</strain>
    </source>
</reference>
<dbReference type="NCBIfam" id="TIGR02497">
    <property type="entry name" value="yscI_hrpB_dom"/>
    <property type="match status" value="1"/>
</dbReference>
<accession>A0AA37WKA0</accession>
<sequence length="113" mass="12416">MDAISGVPPVDVNSTFSQQENFSPSEDIGGPRDIAGGEDASLGDKFFQILSETKREINEKTSEIQSTLKVDELTPMDLIRLQYEIAEITIQQELISKGVSKSTQNVDTLLKAQ</sequence>
<dbReference type="EMBL" id="BSPD01000017">
    <property type="protein sequence ID" value="GLS24693.1"/>
    <property type="molecule type" value="Genomic_DNA"/>
</dbReference>
<dbReference type="RefSeq" id="WP_232593686.1">
    <property type="nucleotide sequence ID" value="NZ_BSPD01000017.1"/>
</dbReference>
<evidence type="ECO:0000313" key="2">
    <source>
        <dbReference type="EMBL" id="GLS24693.1"/>
    </source>
</evidence>
<feature type="region of interest" description="Disordered" evidence="1">
    <location>
        <begin position="1"/>
        <end position="39"/>
    </location>
</feature>
<dbReference type="GO" id="GO:0030254">
    <property type="term" value="P:protein secretion by the type III secretion system"/>
    <property type="evidence" value="ECO:0007669"/>
    <property type="project" value="InterPro"/>
</dbReference>
<keyword evidence="3" id="KW-1185">Reference proteome</keyword>
<comment type="caution">
    <text evidence="2">The sequence shown here is derived from an EMBL/GenBank/DDBJ whole genome shotgun (WGS) entry which is preliminary data.</text>
</comment>